<comment type="subcellular location">
    <subcellularLocation>
        <location evidence="1">Secreted</location>
    </subcellularLocation>
</comment>
<keyword evidence="8" id="KW-1185">Reference proteome</keyword>
<dbReference type="GO" id="GO:0019834">
    <property type="term" value="F:phospholipase A2 inhibitor activity"/>
    <property type="evidence" value="ECO:0007669"/>
    <property type="project" value="UniProtKB-KW"/>
</dbReference>
<proteinExistence type="inferred from homology"/>
<evidence type="ECO:0000256" key="1">
    <source>
        <dbReference type="ARBA" id="ARBA00004613"/>
    </source>
</evidence>
<dbReference type="AlphaFoldDB" id="A0A670IP30"/>
<dbReference type="Ensembl" id="ENSPMRT00000014698.1">
    <property type="protein sequence ID" value="ENSPMRP00000013755.1"/>
    <property type="gene ID" value="ENSPMRG00000009218.1"/>
</dbReference>
<evidence type="ECO:0000259" key="6">
    <source>
        <dbReference type="Pfam" id="PF02988"/>
    </source>
</evidence>
<evidence type="ECO:0000256" key="5">
    <source>
        <dbReference type="ARBA" id="ARBA00023157"/>
    </source>
</evidence>
<sequence>MPSSSFWEVLVCNKPAQLFQMQRSFAASNGFSNLAPILVSKQMSGAMSSAFLTCLLYIFIPAGFSLECWSCETTGRNCQGQRQTCPIDYEECGVLQLERSFGQNKQTTVKNCTQSNNCDKELAVFNMGKRRTILGKISCCTADDCKSINPLRPRKITVNGFRCPSCYSVHGVCVEESIECSGDEYYCTQLFQTPSTGGNTVTVMKGCANKAYCDQMEKFASAAKMRLLETSHCVLASRAASIIPELFGLFLSSHAGLLFVTRLP</sequence>
<evidence type="ECO:0000313" key="7">
    <source>
        <dbReference type="Ensembl" id="ENSPMRP00000013755.1"/>
    </source>
</evidence>
<evidence type="ECO:0000256" key="3">
    <source>
        <dbReference type="ARBA" id="ARBA00022525"/>
    </source>
</evidence>
<evidence type="ECO:0000313" key="8">
    <source>
        <dbReference type="Proteomes" id="UP000472272"/>
    </source>
</evidence>
<name>A0A670IP30_PODMU</name>
<feature type="domain" description="Phospholipase A2 inhibitor N-terminal" evidence="6">
    <location>
        <begin position="67"/>
        <end position="146"/>
    </location>
</feature>
<dbReference type="PANTHER" id="PTHR20914:SF9">
    <property type="entry name" value="COILED, ISOFORM A"/>
    <property type="match status" value="1"/>
</dbReference>
<keyword evidence="3" id="KW-0964">Secreted</keyword>
<dbReference type="RefSeq" id="XP_028598286.1">
    <property type="nucleotide sequence ID" value="XM_028742453.1"/>
</dbReference>
<evidence type="ECO:0000256" key="4">
    <source>
        <dbReference type="ARBA" id="ARBA00023005"/>
    </source>
</evidence>
<dbReference type="InterPro" id="IPR004126">
    <property type="entry name" value="PLipase_A2_inh_N"/>
</dbReference>
<dbReference type="OrthoDB" id="9015741at2759"/>
<dbReference type="Ensembl" id="ENSPMRT00000014690.1">
    <property type="protein sequence ID" value="ENSPMRP00000013748.1"/>
    <property type="gene ID" value="ENSPMRG00000009218.1"/>
</dbReference>
<dbReference type="GO" id="GO:0005576">
    <property type="term" value="C:extracellular region"/>
    <property type="evidence" value="ECO:0007669"/>
    <property type="project" value="UniProtKB-SubCell"/>
</dbReference>
<dbReference type="Ensembl" id="ENSPMRT00000014684.1">
    <property type="protein sequence ID" value="ENSPMRP00000013742.1"/>
    <property type="gene ID" value="ENSPMRG00000009218.1"/>
</dbReference>
<dbReference type="Proteomes" id="UP000472272">
    <property type="component" value="Chromosome 8"/>
</dbReference>
<dbReference type="KEGG" id="pmua:114603449"/>
<protein>
    <submittedName>
        <fullName evidence="7">Phospholipase A2 inhibitor subunit gamma B-like</fullName>
    </submittedName>
</protein>
<accession>A0A670IP30</accession>
<dbReference type="Gene3D" id="2.10.60.10">
    <property type="entry name" value="CD59"/>
    <property type="match status" value="2"/>
</dbReference>
<dbReference type="Pfam" id="PF02988">
    <property type="entry name" value="PLA2_inh"/>
    <property type="match status" value="1"/>
</dbReference>
<comment type="similarity">
    <text evidence="2">Belongs to the CNF-like-inhibitor family.</text>
</comment>
<reference evidence="7" key="2">
    <citation type="submission" date="2025-05" db="UniProtKB">
        <authorList>
            <consortium name="Ensembl"/>
        </authorList>
    </citation>
    <scope>IDENTIFICATION</scope>
</reference>
<organism evidence="7 8">
    <name type="scientific">Podarcis muralis</name>
    <name type="common">Wall lizard</name>
    <name type="synonym">Lacerta muralis</name>
    <dbReference type="NCBI Taxonomy" id="64176"/>
    <lineage>
        <taxon>Eukaryota</taxon>
        <taxon>Metazoa</taxon>
        <taxon>Chordata</taxon>
        <taxon>Craniata</taxon>
        <taxon>Vertebrata</taxon>
        <taxon>Euteleostomi</taxon>
        <taxon>Lepidosauria</taxon>
        <taxon>Squamata</taxon>
        <taxon>Bifurcata</taxon>
        <taxon>Unidentata</taxon>
        <taxon>Episquamata</taxon>
        <taxon>Laterata</taxon>
        <taxon>Lacertibaenia</taxon>
        <taxon>Lacertidae</taxon>
        <taxon>Podarcis</taxon>
    </lineage>
</organism>
<keyword evidence="4" id="KW-0593">Phospholipase A2 inhibitor</keyword>
<dbReference type="PANTHER" id="PTHR20914">
    <property type="entry name" value="LY6/PLAUR DOMAIN-CONTAINING PROTEIN 8"/>
    <property type="match status" value="1"/>
</dbReference>
<dbReference type="RefSeq" id="XP_028598285.1">
    <property type="nucleotide sequence ID" value="XM_028742452.1"/>
</dbReference>
<evidence type="ECO:0000256" key="2">
    <source>
        <dbReference type="ARBA" id="ARBA00006570"/>
    </source>
</evidence>
<dbReference type="SUPFAM" id="SSF57302">
    <property type="entry name" value="Snake toxin-like"/>
    <property type="match status" value="2"/>
</dbReference>
<dbReference type="OMA" id="RCPACYT"/>
<reference evidence="7 8" key="1">
    <citation type="journal article" date="2019" name="Proc. Natl. Acad. Sci. U.S.A.">
        <title>Regulatory changes in pterin and carotenoid genes underlie balanced color polymorphisms in the wall lizard.</title>
        <authorList>
            <person name="Andrade P."/>
            <person name="Pinho C."/>
            <person name="Perez I de Lanuza G."/>
            <person name="Afonso S."/>
            <person name="Brejcha J."/>
            <person name="Rubin C.J."/>
            <person name="Wallerman O."/>
            <person name="Pereira P."/>
            <person name="Sabatino S.J."/>
            <person name="Bellati A."/>
            <person name="Pellitteri-Rosa D."/>
            <person name="Bosakova Z."/>
            <person name="Bunikis I."/>
            <person name="Carretero M.A."/>
            <person name="Feiner N."/>
            <person name="Marsik P."/>
            <person name="Pauperio F."/>
            <person name="Salvi D."/>
            <person name="Soler L."/>
            <person name="While G.M."/>
            <person name="Uller T."/>
            <person name="Font E."/>
            <person name="Andersson L."/>
            <person name="Carneiro M."/>
        </authorList>
    </citation>
    <scope>NUCLEOTIDE SEQUENCE</scope>
</reference>
<dbReference type="CDD" id="cd23572">
    <property type="entry name" value="TFP_LU_ECD_PINLYP_rpt2"/>
    <property type="match status" value="1"/>
</dbReference>
<dbReference type="GeneID" id="114603449"/>
<dbReference type="InterPro" id="IPR045860">
    <property type="entry name" value="Snake_toxin-like_sf"/>
</dbReference>
<gene>
    <name evidence="7" type="primary">LOC114603449</name>
</gene>
<dbReference type="CDD" id="cd23588">
    <property type="entry name" value="TFP_LU_ECD_PLIG"/>
    <property type="match status" value="1"/>
</dbReference>
<keyword evidence="5" id="KW-1015">Disulfide bond</keyword>
<dbReference type="InterPro" id="IPR050918">
    <property type="entry name" value="CNF-like_PLA2_Inhibitor"/>
</dbReference>
<dbReference type="GeneTree" id="ENSGT00940000164395"/>